<organism evidence="7 8">
    <name type="scientific">Skeletonema marinoi</name>
    <dbReference type="NCBI Taxonomy" id="267567"/>
    <lineage>
        <taxon>Eukaryota</taxon>
        <taxon>Sar</taxon>
        <taxon>Stramenopiles</taxon>
        <taxon>Ochrophyta</taxon>
        <taxon>Bacillariophyta</taxon>
        <taxon>Coscinodiscophyceae</taxon>
        <taxon>Thalassiosirophycidae</taxon>
        <taxon>Thalassiosirales</taxon>
        <taxon>Skeletonemataceae</taxon>
        <taxon>Skeletonema</taxon>
        <taxon>Skeletonema marinoi-dohrnii complex</taxon>
    </lineage>
</organism>
<dbReference type="EMBL" id="JATAAI010000017">
    <property type="protein sequence ID" value="KAK1739848.1"/>
    <property type="molecule type" value="Genomic_DNA"/>
</dbReference>
<dbReference type="PROSITE" id="PS01360">
    <property type="entry name" value="ZF_MYND_1"/>
    <property type="match status" value="1"/>
</dbReference>
<name>A0AAD8Y604_9STRA</name>
<keyword evidence="1" id="KW-0479">Metal-binding</keyword>
<dbReference type="PROSITE" id="PS50865">
    <property type="entry name" value="ZF_MYND_2"/>
    <property type="match status" value="1"/>
</dbReference>
<comment type="caution">
    <text evidence="7">The sequence shown here is derived from an EMBL/GenBank/DDBJ whole genome shotgun (WGS) entry which is preliminary data.</text>
</comment>
<evidence type="ECO:0000256" key="5">
    <source>
        <dbReference type="SAM" id="MobiDB-lite"/>
    </source>
</evidence>
<keyword evidence="3" id="KW-0862">Zinc</keyword>
<accession>A0AAD8Y604</accession>
<evidence type="ECO:0000256" key="2">
    <source>
        <dbReference type="ARBA" id="ARBA00022771"/>
    </source>
</evidence>
<dbReference type="InterPro" id="IPR013083">
    <property type="entry name" value="Znf_RING/FYVE/PHD"/>
</dbReference>
<reference evidence="7" key="1">
    <citation type="submission" date="2023-06" db="EMBL/GenBank/DDBJ databases">
        <title>Survivors Of The Sea: Transcriptome response of Skeletonema marinoi to long-term dormancy.</title>
        <authorList>
            <person name="Pinder M.I.M."/>
            <person name="Kourtchenko O."/>
            <person name="Robertson E.K."/>
            <person name="Larsson T."/>
            <person name="Maumus F."/>
            <person name="Osuna-Cruz C.M."/>
            <person name="Vancaester E."/>
            <person name="Stenow R."/>
            <person name="Vandepoele K."/>
            <person name="Ploug H."/>
            <person name="Bruchert V."/>
            <person name="Godhe A."/>
            <person name="Topel M."/>
        </authorList>
    </citation>
    <scope>NUCLEOTIDE SEQUENCE</scope>
    <source>
        <strain evidence="7">R05AC</strain>
    </source>
</reference>
<feature type="compositionally biased region" description="Acidic residues" evidence="5">
    <location>
        <begin position="40"/>
        <end position="60"/>
    </location>
</feature>
<keyword evidence="8" id="KW-1185">Reference proteome</keyword>
<dbReference type="Gene3D" id="3.30.40.10">
    <property type="entry name" value="Zinc/RING finger domain, C3HC4 (zinc finger)"/>
    <property type="match status" value="1"/>
</dbReference>
<evidence type="ECO:0000256" key="4">
    <source>
        <dbReference type="PROSITE-ProRule" id="PRU00134"/>
    </source>
</evidence>
<dbReference type="Proteomes" id="UP001224775">
    <property type="component" value="Unassembled WGS sequence"/>
</dbReference>
<dbReference type="AlphaFoldDB" id="A0AAD8Y604"/>
<feature type="compositionally biased region" description="Basic and acidic residues" evidence="5">
    <location>
        <begin position="65"/>
        <end position="77"/>
    </location>
</feature>
<feature type="compositionally biased region" description="Polar residues" evidence="5">
    <location>
        <begin position="83"/>
        <end position="103"/>
    </location>
</feature>
<evidence type="ECO:0000313" key="8">
    <source>
        <dbReference type="Proteomes" id="UP001224775"/>
    </source>
</evidence>
<protein>
    <recommendedName>
        <fullName evidence="6">MYND-type domain-containing protein</fullName>
    </recommendedName>
</protein>
<feature type="domain" description="MYND-type" evidence="6">
    <location>
        <begin position="147"/>
        <end position="184"/>
    </location>
</feature>
<gene>
    <name evidence="7" type="ORF">QTG54_009607</name>
</gene>
<evidence type="ECO:0000256" key="1">
    <source>
        <dbReference type="ARBA" id="ARBA00022723"/>
    </source>
</evidence>
<feature type="region of interest" description="Disordered" evidence="5">
    <location>
        <begin position="1"/>
        <end position="103"/>
    </location>
</feature>
<proteinExistence type="predicted"/>
<evidence type="ECO:0000313" key="7">
    <source>
        <dbReference type="EMBL" id="KAK1739848.1"/>
    </source>
</evidence>
<dbReference type="Gene3D" id="6.10.140.2220">
    <property type="match status" value="1"/>
</dbReference>
<evidence type="ECO:0000256" key="3">
    <source>
        <dbReference type="ARBA" id="ARBA00022833"/>
    </source>
</evidence>
<evidence type="ECO:0000259" key="6">
    <source>
        <dbReference type="PROSITE" id="PS50865"/>
    </source>
</evidence>
<dbReference type="Pfam" id="PF01753">
    <property type="entry name" value="zf-MYND"/>
    <property type="match status" value="1"/>
</dbReference>
<dbReference type="InterPro" id="IPR002893">
    <property type="entry name" value="Znf_MYND"/>
</dbReference>
<sequence length="335" mass="37294">MSSSKRPGTVDYSKWDHFEDSDESQDEEDFDTGGNNQHNDEDDDEDEESYDDSEEEDDGEYSSTSKDEESGSDDGNKRIVAPRTTSNTHPQRRSWTQQNTNRTMQRLTRAARPNVHAQEEDHSVPPPSLASLQRAWNTDLSTITRPCSNCFQPDAKYRCSRCQLVRYCNVTCQVGYHPIHKLECIDAGQHQRYWGMFDGKKSEEEGEEGGGGVDDFVVLRARRSSKRRRALQRAAAAAAVERARRARMAQGGAAKGGGGKGKGAEEREEECSICQSEFTVRGDGGVAFCCPTSHYMCNECSGIWVNSVMSDLDTSFPPKCPCARHSSARTSLFAS</sequence>
<dbReference type="GO" id="GO:0008270">
    <property type="term" value="F:zinc ion binding"/>
    <property type="evidence" value="ECO:0007669"/>
    <property type="project" value="UniProtKB-KW"/>
</dbReference>
<keyword evidence="2 4" id="KW-0863">Zinc-finger</keyword>
<feature type="compositionally biased region" description="Acidic residues" evidence="5">
    <location>
        <begin position="19"/>
        <end position="31"/>
    </location>
</feature>
<dbReference type="SUPFAM" id="SSF144232">
    <property type="entry name" value="HIT/MYND zinc finger-like"/>
    <property type="match status" value="1"/>
</dbReference>